<dbReference type="PANTHER" id="PTHR37422:SF13">
    <property type="entry name" value="LIPOPOLYSACCHARIDE BIOSYNTHESIS PROTEIN PA4999-RELATED"/>
    <property type="match status" value="1"/>
</dbReference>
<keyword evidence="8" id="KW-1185">Reference proteome</keyword>
<evidence type="ECO:0000256" key="2">
    <source>
        <dbReference type="ARBA" id="ARBA00022692"/>
    </source>
</evidence>
<keyword evidence="2 5" id="KW-0812">Transmembrane</keyword>
<dbReference type="HOGENOM" id="CLU_053115_0_0_6"/>
<feature type="transmembrane region" description="Helical" evidence="5">
    <location>
        <begin position="146"/>
        <end position="164"/>
    </location>
</feature>
<evidence type="ECO:0000313" key="7">
    <source>
        <dbReference type="EMBL" id="AFU99720.1"/>
    </source>
</evidence>
<feature type="transmembrane region" description="Helical" evidence="5">
    <location>
        <begin position="346"/>
        <end position="365"/>
    </location>
</feature>
<dbReference type="KEGG" id="saga:M5M_12840"/>
<proteinExistence type="predicted"/>
<dbReference type="eggNOG" id="COG3307">
    <property type="taxonomic scope" value="Bacteria"/>
</dbReference>
<feature type="transmembrane region" description="Helical" evidence="5">
    <location>
        <begin position="12"/>
        <end position="34"/>
    </location>
</feature>
<feature type="transmembrane region" description="Helical" evidence="5">
    <location>
        <begin position="100"/>
        <end position="121"/>
    </location>
</feature>
<name>K4KND1_SIMAS</name>
<reference evidence="7 8" key="1">
    <citation type="journal article" date="2013" name="Genome Announc.">
        <title>Complete genome sequence of Simiduia agarivorans SA1(T), a marine bacterium able to degrade a variety of polysaccharides.</title>
        <authorList>
            <person name="Lin S.Y."/>
            <person name="Shieh W.Y."/>
            <person name="Chen J.S."/>
            <person name="Tang S.L."/>
        </authorList>
    </citation>
    <scope>NUCLEOTIDE SEQUENCE [LARGE SCALE GENOMIC DNA]</scope>
    <source>
        <strain evidence="8">DSM 21679 / JCM 13881 / BCRC 17597 / SA1</strain>
    </source>
</reference>
<evidence type="ECO:0000259" key="6">
    <source>
        <dbReference type="Pfam" id="PF04932"/>
    </source>
</evidence>
<organism evidence="7 8">
    <name type="scientific">Simiduia agarivorans (strain DSM 21679 / JCM 13881 / BCRC 17597 / SA1)</name>
    <dbReference type="NCBI Taxonomy" id="1117647"/>
    <lineage>
        <taxon>Bacteria</taxon>
        <taxon>Pseudomonadati</taxon>
        <taxon>Pseudomonadota</taxon>
        <taxon>Gammaproteobacteria</taxon>
        <taxon>Cellvibrionales</taxon>
        <taxon>Cellvibrionaceae</taxon>
        <taxon>Simiduia</taxon>
    </lineage>
</organism>
<dbReference type="Pfam" id="PF04932">
    <property type="entry name" value="Wzy_C"/>
    <property type="match status" value="1"/>
</dbReference>
<feature type="transmembrane region" description="Helical" evidence="5">
    <location>
        <begin position="171"/>
        <end position="191"/>
    </location>
</feature>
<feature type="transmembrane region" description="Helical" evidence="5">
    <location>
        <begin position="197"/>
        <end position="213"/>
    </location>
</feature>
<dbReference type="PANTHER" id="PTHR37422">
    <property type="entry name" value="TEICHURONIC ACID BIOSYNTHESIS PROTEIN TUAE"/>
    <property type="match status" value="1"/>
</dbReference>
<feature type="transmembrane region" description="Helical" evidence="5">
    <location>
        <begin position="371"/>
        <end position="389"/>
    </location>
</feature>
<keyword evidence="4 5" id="KW-0472">Membrane</keyword>
<evidence type="ECO:0000256" key="1">
    <source>
        <dbReference type="ARBA" id="ARBA00004141"/>
    </source>
</evidence>
<dbReference type="AlphaFoldDB" id="K4KND1"/>
<dbReference type="InterPro" id="IPR051533">
    <property type="entry name" value="WaaL-like"/>
</dbReference>
<dbReference type="Proteomes" id="UP000000466">
    <property type="component" value="Chromosome"/>
</dbReference>
<evidence type="ECO:0000256" key="4">
    <source>
        <dbReference type="ARBA" id="ARBA00023136"/>
    </source>
</evidence>
<protein>
    <submittedName>
        <fullName evidence="7">O-antigen polymerase</fullName>
    </submittedName>
</protein>
<feature type="domain" description="O-antigen ligase-related" evidence="6">
    <location>
        <begin position="183"/>
        <end position="327"/>
    </location>
</feature>
<keyword evidence="3 5" id="KW-1133">Transmembrane helix</keyword>
<evidence type="ECO:0000313" key="8">
    <source>
        <dbReference type="Proteomes" id="UP000000466"/>
    </source>
</evidence>
<sequence>MAFLIALPVLLLFARAVADGTVLLTGLAFVWLSWRRADWQWLQQPWVRAGLALWLLLLMLTALAPDPARSFIYAAFFGRWILFAAALQCWLLADLPARRLVQASLIGVLAFVLFDSFWQYFTGFNVWGDAKFTSVRLTGPFGDPSPGVLCIKVLFIAAAGIYALQAGKGFWQQFIVLLATLNLGLLFIFATGERMPFMMYGLGMVVVLVALMLAHKGRRLLMTSVFLLASGLIVFTAYQQKATWHRTVVTTVDTLANFWQTPYGQVIESGYQVWLDRPLLGHGIHTYKKACNALKEQGGVAHCFHHPHNIYLHWLVEAGIIGLAGFLVLLGLLLRASCNHLWAQRRWMPLGFVWATYLATFWPIAASPGMFNNWMAGLIWFGIGWSLAVNQDAGRLGPDHHVI</sequence>
<evidence type="ECO:0000256" key="3">
    <source>
        <dbReference type="ARBA" id="ARBA00022989"/>
    </source>
</evidence>
<feature type="transmembrane region" description="Helical" evidence="5">
    <location>
        <begin position="220"/>
        <end position="238"/>
    </location>
</feature>
<evidence type="ECO:0000256" key="5">
    <source>
        <dbReference type="SAM" id="Phobius"/>
    </source>
</evidence>
<gene>
    <name evidence="7" type="ordered locus">M5M_12840</name>
</gene>
<dbReference type="GO" id="GO:0016020">
    <property type="term" value="C:membrane"/>
    <property type="evidence" value="ECO:0007669"/>
    <property type="project" value="UniProtKB-SubCell"/>
</dbReference>
<dbReference type="InterPro" id="IPR007016">
    <property type="entry name" value="O-antigen_ligase-rel_domated"/>
</dbReference>
<feature type="transmembrane region" description="Helical" evidence="5">
    <location>
        <begin position="71"/>
        <end position="93"/>
    </location>
</feature>
<comment type="subcellular location">
    <subcellularLocation>
        <location evidence="1">Membrane</location>
        <topology evidence="1">Multi-pass membrane protein</topology>
    </subcellularLocation>
</comment>
<dbReference type="EMBL" id="CP003746">
    <property type="protein sequence ID" value="AFU99720.1"/>
    <property type="molecule type" value="Genomic_DNA"/>
</dbReference>
<feature type="transmembrane region" description="Helical" evidence="5">
    <location>
        <begin position="46"/>
        <end position="65"/>
    </location>
</feature>
<accession>K4KND1</accession>
<dbReference type="STRING" id="1117647.M5M_12840"/>
<feature type="transmembrane region" description="Helical" evidence="5">
    <location>
        <begin position="314"/>
        <end position="334"/>
    </location>
</feature>